<protein>
    <recommendedName>
        <fullName evidence="4">Methyltransferase domain-containing protein</fullName>
    </recommendedName>
</protein>
<feature type="domain" description="Methyltransferase" evidence="4">
    <location>
        <begin position="134"/>
        <end position="236"/>
    </location>
</feature>
<sequence length="312" mass="32713">MTVITGDKITPSQAHEFLAVAAARLSLPLGEVCRVLDTPSDLRLTADQAVFQSIANLADELLRPRRYTPAIVDNFYVSARSGHAGEKSFVGGLEALRSHGYPLGAVESLPLQVTQRFLGLGNVWRGIDELGPIRFLDVGCGAGTDLGVAFYLSGGTSTVVGIDTRPDLLEFAATACPSALLAIGSVSKLPFAERYFDVVVANGLPPLQRPNTLAMSARQLCAVALPGGRVASSVLVAAPTLLRDLAGAFPAYGGVFVQSLATLATGKPTVEDVKSAFFAASADVEVHIGFNPYLDATDRAMTAMLEVVAIPQ</sequence>
<evidence type="ECO:0000256" key="3">
    <source>
        <dbReference type="ARBA" id="ARBA00022691"/>
    </source>
</evidence>
<evidence type="ECO:0000256" key="1">
    <source>
        <dbReference type="ARBA" id="ARBA00022603"/>
    </source>
</evidence>
<keyword evidence="1" id="KW-0489">Methyltransferase</keyword>
<name>A0ABN2Y1B1_9MICC</name>
<organism evidence="5 6">
    <name type="scientific">Kocuria atrinae</name>
    <dbReference type="NCBI Taxonomy" id="592377"/>
    <lineage>
        <taxon>Bacteria</taxon>
        <taxon>Bacillati</taxon>
        <taxon>Actinomycetota</taxon>
        <taxon>Actinomycetes</taxon>
        <taxon>Micrococcales</taxon>
        <taxon>Micrococcaceae</taxon>
        <taxon>Kocuria</taxon>
    </lineage>
</organism>
<dbReference type="SUPFAM" id="SSF53335">
    <property type="entry name" value="S-adenosyl-L-methionine-dependent methyltransferases"/>
    <property type="match status" value="1"/>
</dbReference>
<gene>
    <name evidence="5" type="ORF">GCM10009824_21320</name>
</gene>
<dbReference type="RefSeq" id="WP_344225019.1">
    <property type="nucleotide sequence ID" value="NZ_BAAAQA010000022.1"/>
</dbReference>
<evidence type="ECO:0000313" key="5">
    <source>
        <dbReference type="EMBL" id="GAA2120005.1"/>
    </source>
</evidence>
<dbReference type="CDD" id="cd02440">
    <property type="entry name" value="AdoMet_MTases"/>
    <property type="match status" value="1"/>
</dbReference>
<evidence type="ECO:0000259" key="4">
    <source>
        <dbReference type="Pfam" id="PF13847"/>
    </source>
</evidence>
<evidence type="ECO:0000313" key="6">
    <source>
        <dbReference type="Proteomes" id="UP001500166"/>
    </source>
</evidence>
<comment type="caution">
    <text evidence="5">The sequence shown here is derived from an EMBL/GenBank/DDBJ whole genome shotgun (WGS) entry which is preliminary data.</text>
</comment>
<dbReference type="InterPro" id="IPR029063">
    <property type="entry name" value="SAM-dependent_MTases_sf"/>
</dbReference>
<keyword evidence="3" id="KW-0949">S-adenosyl-L-methionine</keyword>
<dbReference type="Proteomes" id="UP001500166">
    <property type="component" value="Unassembled WGS sequence"/>
</dbReference>
<keyword evidence="6" id="KW-1185">Reference proteome</keyword>
<keyword evidence="2" id="KW-0808">Transferase</keyword>
<dbReference type="EMBL" id="BAAAQA010000022">
    <property type="protein sequence ID" value="GAA2120005.1"/>
    <property type="molecule type" value="Genomic_DNA"/>
</dbReference>
<accession>A0ABN2Y1B1</accession>
<dbReference type="Gene3D" id="3.40.50.150">
    <property type="entry name" value="Vaccinia Virus protein VP39"/>
    <property type="match status" value="1"/>
</dbReference>
<dbReference type="Pfam" id="PF13847">
    <property type="entry name" value="Methyltransf_31"/>
    <property type="match status" value="1"/>
</dbReference>
<dbReference type="PANTHER" id="PTHR43464:SF19">
    <property type="entry name" value="UBIQUINONE BIOSYNTHESIS O-METHYLTRANSFERASE, MITOCHONDRIAL"/>
    <property type="match status" value="1"/>
</dbReference>
<dbReference type="InterPro" id="IPR025714">
    <property type="entry name" value="Methyltranfer_dom"/>
</dbReference>
<evidence type="ECO:0000256" key="2">
    <source>
        <dbReference type="ARBA" id="ARBA00022679"/>
    </source>
</evidence>
<dbReference type="PANTHER" id="PTHR43464">
    <property type="entry name" value="METHYLTRANSFERASE"/>
    <property type="match status" value="1"/>
</dbReference>
<proteinExistence type="predicted"/>
<reference evidence="5 6" key="1">
    <citation type="journal article" date="2019" name="Int. J. Syst. Evol. Microbiol.">
        <title>The Global Catalogue of Microorganisms (GCM) 10K type strain sequencing project: providing services to taxonomists for standard genome sequencing and annotation.</title>
        <authorList>
            <consortium name="The Broad Institute Genomics Platform"/>
            <consortium name="The Broad Institute Genome Sequencing Center for Infectious Disease"/>
            <person name="Wu L."/>
            <person name="Ma J."/>
        </authorList>
    </citation>
    <scope>NUCLEOTIDE SEQUENCE [LARGE SCALE GENOMIC DNA]</scope>
    <source>
        <strain evidence="5 6">JCM 15914</strain>
    </source>
</reference>